<reference evidence="2" key="1">
    <citation type="submission" date="2016-01" db="EMBL/GenBank/DDBJ databases">
        <title>Isolation and Characterization of Enterobacteria phage CBB.</title>
        <authorList>
            <person name="Buttimer C.T.H."/>
            <person name="Hendrix H."/>
            <person name="Alexandre H."/>
            <person name="O'Mahony J."/>
            <person name="Lavigne R."/>
            <person name="Coffey A."/>
        </authorList>
    </citation>
    <scope>NUCLEOTIDE SEQUENCE [LARGE SCALE GENOMIC DNA]</scope>
</reference>
<accession>A0A1L2CUH0</accession>
<gene>
    <name evidence="1" type="ORF">CBB_91</name>
</gene>
<evidence type="ECO:0000313" key="2">
    <source>
        <dbReference type="Proteomes" id="UP000223891"/>
    </source>
</evidence>
<name>A0A1L2CUH0_9CAUD</name>
<sequence length="112" mass="12939">MSEREFGKHQRELELTGICTDPDFLFELRTMYNLAVEFDREYWSDDPDADPDDLFENFTPLTLEVLQNIENGIKVDGEMVSSEIDFIIDILEGGDQNDAFGSSGWRHQVGWD</sequence>
<evidence type="ECO:0000313" key="1">
    <source>
        <dbReference type="EMBL" id="AMM43656.1"/>
    </source>
</evidence>
<proteinExistence type="predicted"/>
<protein>
    <submittedName>
        <fullName evidence="1">Uncharacterized protein</fullName>
    </submittedName>
</protein>
<dbReference type="EMBL" id="KU574722">
    <property type="protein sequence ID" value="AMM43656.1"/>
    <property type="molecule type" value="Genomic_DNA"/>
</dbReference>
<organism evidence="1 2">
    <name type="scientific">Pectobacterium phage vB_PcaM_CBB</name>
    <dbReference type="NCBI Taxonomy" id="2772511"/>
    <lineage>
        <taxon>Viruses</taxon>
        <taxon>Duplodnaviria</taxon>
        <taxon>Heunggongvirae</taxon>
        <taxon>Uroviricota</taxon>
        <taxon>Caudoviricetes</taxon>
        <taxon>Mimasvirus</taxon>
        <taxon>Mimasvirus CBB</taxon>
    </lineage>
</organism>
<dbReference type="Proteomes" id="UP000223891">
    <property type="component" value="Segment"/>
</dbReference>
<keyword evidence="2" id="KW-1185">Reference proteome</keyword>